<evidence type="ECO:0000313" key="2">
    <source>
        <dbReference type="EMBL" id="KAK5953378.1"/>
    </source>
</evidence>
<feature type="compositionally biased region" description="Basic and acidic residues" evidence="1">
    <location>
        <begin position="161"/>
        <end position="170"/>
    </location>
</feature>
<protein>
    <submittedName>
        <fullName evidence="2">Uncharacterized protein</fullName>
    </submittedName>
</protein>
<feature type="compositionally biased region" description="Basic and acidic residues" evidence="1">
    <location>
        <begin position="178"/>
        <end position="192"/>
    </location>
</feature>
<feature type="region of interest" description="Disordered" evidence="1">
    <location>
        <begin position="161"/>
        <end position="227"/>
    </location>
</feature>
<dbReference type="EMBL" id="JAKLMC020000011">
    <property type="protein sequence ID" value="KAK5953378.1"/>
    <property type="molecule type" value="Genomic_DNA"/>
</dbReference>
<comment type="caution">
    <text evidence="2">The sequence shown here is derived from an EMBL/GenBank/DDBJ whole genome shotgun (WGS) entry which is preliminary data.</text>
</comment>
<keyword evidence="3" id="KW-1185">Reference proteome</keyword>
<dbReference type="AlphaFoldDB" id="A0AAN8EKA5"/>
<dbReference type="InterPro" id="IPR035213">
    <property type="entry name" value="DUF5321"/>
</dbReference>
<proteinExistence type="predicted"/>
<evidence type="ECO:0000313" key="3">
    <source>
        <dbReference type="Proteomes" id="UP001316803"/>
    </source>
</evidence>
<name>A0AAN8EKA5_9EURO</name>
<accession>A0AAN8EKA5</accession>
<dbReference type="Pfam" id="PF17254">
    <property type="entry name" value="DUF5321"/>
    <property type="match status" value="1"/>
</dbReference>
<reference evidence="2 3" key="1">
    <citation type="submission" date="2022-12" db="EMBL/GenBank/DDBJ databases">
        <title>Genomic features and morphological characterization of a novel Knufia sp. strain isolated from spacecraft assembly facility.</title>
        <authorList>
            <person name="Teixeira M."/>
            <person name="Chander A.M."/>
            <person name="Stajich J.E."/>
            <person name="Venkateswaran K."/>
        </authorList>
    </citation>
    <scope>NUCLEOTIDE SEQUENCE [LARGE SCALE GENOMIC DNA]</scope>
    <source>
        <strain evidence="2 3">FJI-L2-BK-P2</strain>
    </source>
</reference>
<organism evidence="2 3">
    <name type="scientific">Knufia fluminis</name>
    <dbReference type="NCBI Taxonomy" id="191047"/>
    <lineage>
        <taxon>Eukaryota</taxon>
        <taxon>Fungi</taxon>
        <taxon>Dikarya</taxon>
        <taxon>Ascomycota</taxon>
        <taxon>Pezizomycotina</taxon>
        <taxon>Eurotiomycetes</taxon>
        <taxon>Chaetothyriomycetidae</taxon>
        <taxon>Chaetothyriales</taxon>
        <taxon>Trichomeriaceae</taxon>
        <taxon>Knufia</taxon>
    </lineage>
</organism>
<sequence length="227" mass="26070">MRASKTGLHSLRHQLRPTFPQPQPCLTRSISRRSQSTLLNKAAPHLPRILQPSMWENIIPTTFRSRTRELLTPKKEKPTNPATYFIWIYILIGSQAIRIIQVKNDYATYSRRAELQLEKLREVVRKLQAGEEVDVEKVLGTGVPEEEEAWEQALREIQEEERVWSEGKAAKRERKRLAKEQAEKEAREREDASPVNVAPQDANVKMTEIEAAPTSSSKPPYSAPGFY</sequence>
<gene>
    <name evidence="2" type="ORF">OHC33_005322</name>
</gene>
<evidence type="ECO:0000256" key="1">
    <source>
        <dbReference type="SAM" id="MobiDB-lite"/>
    </source>
</evidence>
<dbReference type="Proteomes" id="UP001316803">
    <property type="component" value="Unassembled WGS sequence"/>
</dbReference>